<feature type="domain" description="EamA" evidence="7">
    <location>
        <begin position="6"/>
        <end position="100"/>
    </location>
</feature>
<organism evidence="8 9">
    <name type="scientific">Pseudomonas fluorescens</name>
    <dbReference type="NCBI Taxonomy" id="294"/>
    <lineage>
        <taxon>Bacteria</taxon>
        <taxon>Pseudomonadati</taxon>
        <taxon>Pseudomonadota</taxon>
        <taxon>Gammaproteobacteria</taxon>
        <taxon>Pseudomonadales</taxon>
        <taxon>Pseudomonadaceae</taxon>
        <taxon>Pseudomonas</taxon>
    </lineage>
</organism>
<sequence length="118" mass="12269">ALCQNVVVALCLLPMAAPQLSEVRAIDWLWIGLLGVFCTGVAHSLFVASLAVIKARTAAVVFALEPVYGITVAWLLFDENPTLRMLLGGALIIVAIVVSSRLAGGSSKKAVAAEAASH</sequence>
<proteinExistence type="predicted"/>
<evidence type="ECO:0000256" key="2">
    <source>
        <dbReference type="ARBA" id="ARBA00022475"/>
    </source>
</evidence>
<reference evidence="8 9" key="1">
    <citation type="submission" date="2019-03" db="EMBL/GenBank/DDBJ databases">
        <title>Biocontrol and xenobiotic degradation properties of endophytic Pseudomonas fluorescens strain BRZ63.</title>
        <authorList>
            <person name="Chlebek D.A."/>
            <person name="Pinski A."/>
            <person name="Zur J.P."/>
            <person name="Michalska J."/>
            <person name="Hupert-Kocurek K.T."/>
        </authorList>
    </citation>
    <scope>NUCLEOTIDE SEQUENCE [LARGE SCALE GENOMIC DNA]</scope>
    <source>
        <strain evidence="8 9">BRZ63</strain>
    </source>
</reference>
<dbReference type="SUPFAM" id="SSF103481">
    <property type="entry name" value="Multidrug resistance efflux transporter EmrE"/>
    <property type="match status" value="1"/>
</dbReference>
<dbReference type="RefSeq" id="WP_135197066.1">
    <property type="nucleotide sequence ID" value="NZ_SPVI01000115.1"/>
</dbReference>
<evidence type="ECO:0000256" key="6">
    <source>
        <dbReference type="SAM" id="Phobius"/>
    </source>
</evidence>
<keyword evidence="5 6" id="KW-0472">Membrane</keyword>
<keyword evidence="4 6" id="KW-1133">Transmembrane helix</keyword>
<evidence type="ECO:0000256" key="3">
    <source>
        <dbReference type="ARBA" id="ARBA00022692"/>
    </source>
</evidence>
<dbReference type="PANTHER" id="PTHR42920:SF5">
    <property type="entry name" value="EAMA DOMAIN-CONTAINING PROTEIN"/>
    <property type="match status" value="1"/>
</dbReference>
<feature type="transmembrane region" description="Helical" evidence="6">
    <location>
        <begin position="83"/>
        <end position="103"/>
    </location>
</feature>
<comment type="caution">
    <text evidence="8">The sequence shown here is derived from an EMBL/GenBank/DDBJ whole genome shotgun (WGS) entry which is preliminary data.</text>
</comment>
<accession>A0A4Y9T9Y9</accession>
<feature type="transmembrane region" description="Helical" evidence="6">
    <location>
        <begin position="28"/>
        <end position="52"/>
    </location>
</feature>
<dbReference type="InterPro" id="IPR037185">
    <property type="entry name" value="EmrE-like"/>
</dbReference>
<evidence type="ECO:0000256" key="5">
    <source>
        <dbReference type="ARBA" id="ARBA00023136"/>
    </source>
</evidence>
<gene>
    <name evidence="8" type="ORF">E4T65_29300</name>
</gene>
<keyword evidence="2" id="KW-1003">Cell membrane</keyword>
<dbReference type="Gene3D" id="1.10.3730.20">
    <property type="match status" value="1"/>
</dbReference>
<dbReference type="InterPro" id="IPR051258">
    <property type="entry name" value="Diverse_Substrate_Transporter"/>
</dbReference>
<evidence type="ECO:0000259" key="7">
    <source>
        <dbReference type="Pfam" id="PF00892"/>
    </source>
</evidence>
<dbReference type="Proteomes" id="UP000297322">
    <property type="component" value="Unassembled WGS sequence"/>
</dbReference>
<evidence type="ECO:0000256" key="1">
    <source>
        <dbReference type="ARBA" id="ARBA00004651"/>
    </source>
</evidence>
<dbReference type="GO" id="GO:0005886">
    <property type="term" value="C:plasma membrane"/>
    <property type="evidence" value="ECO:0007669"/>
    <property type="project" value="UniProtKB-SubCell"/>
</dbReference>
<feature type="transmembrane region" description="Helical" evidence="6">
    <location>
        <begin position="59"/>
        <end position="77"/>
    </location>
</feature>
<evidence type="ECO:0000313" key="9">
    <source>
        <dbReference type="Proteomes" id="UP000297322"/>
    </source>
</evidence>
<comment type="subcellular location">
    <subcellularLocation>
        <location evidence="1">Cell membrane</location>
        <topology evidence="1">Multi-pass membrane protein</topology>
    </subcellularLocation>
</comment>
<evidence type="ECO:0000256" key="4">
    <source>
        <dbReference type="ARBA" id="ARBA00022989"/>
    </source>
</evidence>
<protein>
    <submittedName>
        <fullName evidence="8">EamA family transporter</fullName>
    </submittedName>
</protein>
<dbReference type="PANTHER" id="PTHR42920">
    <property type="entry name" value="OS03G0707200 PROTEIN-RELATED"/>
    <property type="match status" value="1"/>
</dbReference>
<feature type="non-terminal residue" evidence="8">
    <location>
        <position position="1"/>
    </location>
</feature>
<dbReference type="InterPro" id="IPR000620">
    <property type="entry name" value="EamA_dom"/>
</dbReference>
<dbReference type="Pfam" id="PF00892">
    <property type="entry name" value="EamA"/>
    <property type="match status" value="1"/>
</dbReference>
<dbReference type="EMBL" id="SPVI01000115">
    <property type="protein sequence ID" value="TFW37539.1"/>
    <property type="molecule type" value="Genomic_DNA"/>
</dbReference>
<dbReference type="AlphaFoldDB" id="A0A4Y9T9Y9"/>
<evidence type="ECO:0000313" key="8">
    <source>
        <dbReference type="EMBL" id="TFW37539.1"/>
    </source>
</evidence>
<keyword evidence="3 6" id="KW-0812">Transmembrane</keyword>
<name>A0A4Y9T9Y9_PSEFL</name>